<evidence type="ECO:0000256" key="1">
    <source>
        <dbReference type="SAM" id="SignalP"/>
    </source>
</evidence>
<dbReference type="Proteomes" id="UP000190888">
    <property type="component" value="Unassembled WGS sequence"/>
</dbReference>
<organism evidence="2 3">
    <name type="scientific">Sediminibacterium ginsengisoli</name>
    <dbReference type="NCBI Taxonomy" id="413434"/>
    <lineage>
        <taxon>Bacteria</taxon>
        <taxon>Pseudomonadati</taxon>
        <taxon>Bacteroidota</taxon>
        <taxon>Chitinophagia</taxon>
        <taxon>Chitinophagales</taxon>
        <taxon>Chitinophagaceae</taxon>
        <taxon>Sediminibacterium</taxon>
    </lineage>
</organism>
<feature type="chain" id="PRO_5012707483" description="CHAT domain-containing protein" evidence="1">
    <location>
        <begin position="24"/>
        <end position="734"/>
    </location>
</feature>
<gene>
    <name evidence="2" type="ORF">SAMN04488132_104283</name>
</gene>
<accession>A0A1T4NJ20</accession>
<reference evidence="2 3" key="1">
    <citation type="submission" date="2017-02" db="EMBL/GenBank/DDBJ databases">
        <authorList>
            <person name="Peterson S.W."/>
        </authorList>
    </citation>
    <scope>NUCLEOTIDE SEQUENCE [LARGE SCALE GENOMIC DNA]</scope>
    <source>
        <strain evidence="2 3">DSM 22335</strain>
    </source>
</reference>
<evidence type="ECO:0000313" key="2">
    <source>
        <dbReference type="EMBL" id="SJZ79244.1"/>
    </source>
</evidence>
<name>A0A1T4NJ20_9BACT</name>
<dbReference type="SUPFAM" id="SSF160355">
    <property type="entry name" value="Bacterial polysaccharide co-polymerase-like"/>
    <property type="match status" value="1"/>
</dbReference>
<evidence type="ECO:0008006" key="4">
    <source>
        <dbReference type="Google" id="ProtNLM"/>
    </source>
</evidence>
<dbReference type="EMBL" id="FUWH01000004">
    <property type="protein sequence ID" value="SJZ79244.1"/>
    <property type="molecule type" value="Genomic_DNA"/>
</dbReference>
<sequence>MKMKKFYFLACCLLLVNLLPAQKEVTMPAIPAMRQLHHDNILASMQTIARLHSRKDTILPITEDPRLNAAINRSVRISVNNMRAEIELNESLDVNAKYKWLRGVNEMLQGFISQYRAKIVKSVTLPALVKAYSDAMKLDIQGKSIATVVSDYELEVGNILLDNFAFKDNVGMRDAKEMLVLKTCQRDPGNILRVLSKYPEISFADSLIVSAAFHDQEEFYNYAAAPDALGKRIRAVDNPLVKMISQLAMNKTGRMYFPFLDDLYRGKITMDSIRPYVLNDSSDGYYKLLVKTRIGYAERIRQGDTPMVADVLTEKLRFKAVERYITEINALHDVANENIRFKRLDPLNSQELYYLAVLGEEEIYTSSFVSGVYPRIFKRMKHPGSDTLLQLVHYDFYKKFIKMSAAYNTLDDFLKRMNKERSDKLMQQFVDGLERTKTLEDAVDVADSYASIYNKQTRKLILNEVQKNLQSSQQEGNKRGEVIYHLLNTIFLSMDSVNHIDVSATLGIDPVYYMPASLLKDDKGRIIMQQFSYGDKDAKNYFSAFMARFSNANWRITRTPNWVEINSVKGTPVTIYANLPLDEKEELDTKAQDSLISYMYEREIEPTVVIHRGHSYYLQETIDRLPSSAKVVLLGSCGGYQKLNDVLKICPRAQIISSKQTGTGSVNQGLIDAISDRLRLGKDLNWDELWRGLKARFSGSGMKEKFDDYIPPHKNLGAIFIMAYTKAMKSSGTE</sequence>
<dbReference type="RefSeq" id="WP_176112960.1">
    <property type="nucleotide sequence ID" value="NZ_FUWH01000004.1"/>
</dbReference>
<proteinExistence type="predicted"/>
<protein>
    <recommendedName>
        <fullName evidence="4">CHAT domain-containing protein</fullName>
    </recommendedName>
</protein>
<feature type="signal peptide" evidence="1">
    <location>
        <begin position="1"/>
        <end position="23"/>
    </location>
</feature>
<evidence type="ECO:0000313" key="3">
    <source>
        <dbReference type="Proteomes" id="UP000190888"/>
    </source>
</evidence>
<dbReference type="STRING" id="413434.SAMN04488132_104283"/>
<keyword evidence="3" id="KW-1185">Reference proteome</keyword>
<keyword evidence="1" id="KW-0732">Signal</keyword>
<dbReference type="AlphaFoldDB" id="A0A1T4NJ20"/>